<reference evidence="2 3" key="1">
    <citation type="submission" date="2020-01" db="EMBL/GenBank/DDBJ databases">
        <title>Genome analysis of Anaerocolumna sp. CBA3638.</title>
        <authorList>
            <person name="Kim J."/>
            <person name="Roh S.W."/>
        </authorList>
    </citation>
    <scope>NUCLEOTIDE SEQUENCE [LARGE SCALE GENOMIC DNA]</scope>
    <source>
        <strain evidence="2 3">CBA3638</strain>
    </source>
</reference>
<organism evidence="2 3">
    <name type="scientific">Anaerocolumna sedimenticola</name>
    <dbReference type="NCBI Taxonomy" id="2696063"/>
    <lineage>
        <taxon>Bacteria</taxon>
        <taxon>Bacillati</taxon>
        <taxon>Bacillota</taxon>
        <taxon>Clostridia</taxon>
        <taxon>Lachnospirales</taxon>
        <taxon>Lachnospiraceae</taxon>
        <taxon>Anaerocolumna</taxon>
    </lineage>
</organism>
<evidence type="ECO:0000313" key="2">
    <source>
        <dbReference type="EMBL" id="QHQ63725.1"/>
    </source>
</evidence>
<sequence length="352" mass="38168">MHSYALWNNKGGVGKSTITFHLAMRYAELHSNRNVLVIDLCPQANSSMMLLGGGPIGEQYLIDLCSEATPKSVVGYLSTVISSGRGASLPNPSDYIIKVNKYNSNVPENLYLLCGDGNLEPMAPAINEAASAKSLTPKDKPWKWIQEIIKKFISNVTTNDEKDWLVLVDTNPSFSIYTQIAISGVERILTPINADDSSKTAASALIALLHGTIPPHPIYGSWTYAAMAAEQGINIPKIHLLIGNRLTQFEGSATAYGALSDATASSLFDIFKIHPEYFVSRTTAIATKESFIANYSKPLRDFNTAGVVCAHLGRLLSSMSQGYYPVYGESVKVNADKIKECIKAIDAIASII</sequence>
<dbReference type="InterPro" id="IPR025669">
    <property type="entry name" value="AAA_dom"/>
</dbReference>
<dbReference type="CDD" id="cd02042">
    <property type="entry name" value="ParAB_family"/>
    <property type="match status" value="1"/>
</dbReference>
<dbReference type="PANTHER" id="PTHR13696:SF99">
    <property type="entry name" value="COBYRINIC ACID AC-DIAMIDE SYNTHASE"/>
    <property type="match status" value="1"/>
</dbReference>
<name>A0A6P1TWC9_9FIRM</name>
<proteinExistence type="predicted"/>
<dbReference type="Pfam" id="PF13614">
    <property type="entry name" value="AAA_31"/>
    <property type="match status" value="1"/>
</dbReference>
<dbReference type="KEGG" id="anr:Ana3638_11840"/>
<dbReference type="Gene3D" id="3.40.50.300">
    <property type="entry name" value="P-loop containing nucleotide triphosphate hydrolases"/>
    <property type="match status" value="1"/>
</dbReference>
<dbReference type="AlphaFoldDB" id="A0A6P1TWC9"/>
<dbReference type="PANTHER" id="PTHR13696">
    <property type="entry name" value="P-LOOP CONTAINING NUCLEOSIDE TRIPHOSPHATE HYDROLASE"/>
    <property type="match status" value="1"/>
</dbReference>
<dbReference type="Proteomes" id="UP000464314">
    <property type="component" value="Chromosome"/>
</dbReference>
<dbReference type="EMBL" id="CP048000">
    <property type="protein sequence ID" value="QHQ63725.1"/>
    <property type="molecule type" value="Genomic_DNA"/>
</dbReference>
<evidence type="ECO:0000259" key="1">
    <source>
        <dbReference type="Pfam" id="PF13614"/>
    </source>
</evidence>
<dbReference type="InterPro" id="IPR027417">
    <property type="entry name" value="P-loop_NTPase"/>
</dbReference>
<keyword evidence="3" id="KW-1185">Reference proteome</keyword>
<protein>
    <submittedName>
        <fullName evidence="2">AAA family ATPase</fullName>
    </submittedName>
</protein>
<gene>
    <name evidence="2" type="ORF">Ana3638_11840</name>
</gene>
<feature type="domain" description="AAA" evidence="1">
    <location>
        <begin position="5"/>
        <end position="207"/>
    </location>
</feature>
<accession>A0A6P1TWC9</accession>
<evidence type="ECO:0000313" key="3">
    <source>
        <dbReference type="Proteomes" id="UP000464314"/>
    </source>
</evidence>
<dbReference type="InterPro" id="IPR050678">
    <property type="entry name" value="DNA_Partitioning_ATPase"/>
</dbReference>
<dbReference type="SUPFAM" id="SSF52540">
    <property type="entry name" value="P-loop containing nucleoside triphosphate hydrolases"/>
    <property type="match status" value="1"/>
</dbReference>